<proteinExistence type="predicted"/>
<feature type="domain" description="Transketolase C-terminal" evidence="5">
    <location>
        <begin position="1"/>
        <end position="79"/>
    </location>
</feature>
<feature type="non-terminal residue" evidence="6">
    <location>
        <position position="1"/>
    </location>
</feature>
<comment type="subunit">
    <text evidence="2">Homodimer.</text>
</comment>
<dbReference type="Proteomes" id="UP000216133">
    <property type="component" value="Unassembled WGS sequence"/>
</dbReference>
<evidence type="ECO:0000313" key="7">
    <source>
        <dbReference type="Proteomes" id="UP000216133"/>
    </source>
</evidence>
<organism evidence="6 7">
    <name type="scientific">Shouchella clausii</name>
    <name type="common">Alkalihalobacillus clausii</name>
    <dbReference type="NCBI Taxonomy" id="79880"/>
    <lineage>
        <taxon>Bacteria</taxon>
        <taxon>Bacillati</taxon>
        <taxon>Bacillota</taxon>
        <taxon>Bacilli</taxon>
        <taxon>Bacillales</taxon>
        <taxon>Bacillaceae</taxon>
        <taxon>Shouchella</taxon>
    </lineage>
</organism>
<dbReference type="PANTHER" id="PTHR43322:SF5">
    <property type="entry name" value="1-DEOXY-D-XYLULOSE-5-PHOSPHATE SYNTHASE, CHLOROPLASTIC"/>
    <property type="match status" value="1"/>
</dbReference>
<evidence type="ECO:0000256" key="3">
    <source>
        <dbReference type="ARBA" id="ARBA00022679"/>
    </source>
</evidence>
<evidence type="ECO:0000259" key="5">
    <source>
        <dbReference type="Pfam" id="PF02780"/>
    </source>
</evidence>
<dbReference type="GO" id="GO:0019288">
    <property type="term" value="P:isopentenyl diphosphate biosynthetic process, methylerythritol 4-phosphate pathway"/>
    <property type="evidence" value="ECO:0007669"/>
    <property type="project" value="TreeGrafter"/>
</dbReference>
<dbReference type="PANTHER" id="PTHR43322">
    <property type="entry name" value="1-D-DEOXYXYLULOSE 5-PHOSPHATE SYNTHASE-RELATED"/>
    <property type="match status" value="1"/>
</dbReference>
<dbReference type="RefSeq" id="WP_302467491.1">
    <property type="nucleotide sequence ID" value="NZ_NPBS01000226.1"/>
</dbReference>
<dbReference type="Pfam" id="PF02780">
    <property type="entry name" value="Transketolase_C"/>
    <property type="match status" value="1"/>
</dbReference>
<dbReference type="InterPro" id="IPR009014">
    <property type="entry name" value="Transketo_C/PFOR_II"/>
</dbReference>
<evidence type="ECO:0000313" key="6">
    <source>
        <dbReference type="EMBL" id="PAF21269.1"/>
    </source>
</evidence>
<keyword evidence="3" id="KW-0808">Transferase</keyword>
<dbReference type="InterPro" id="IPR005477">
    <property type="entry name" value="Dxylulose-5-P_synthase"/>
</dbReference>
<name>A0A268RM06_SHOCL</name>
<dbReference type="AlphaFoldDB" id="A0A268RM06"/>
<gene>
    <name evidence="6" type="ORF">CHH61_22865</name>
</gene>
<dbReference type="GO" id="GO:0005829">
    <property type="term" value="C:cytosol"/>
    <property type="evidence" value="ECO:0007669"/>
    <property type="project" value="TreeGrafter"/>
</dbReference>
<dbReference type="EMBL" id="NPBS01000226">
    <property type="protein sequence ID" value="PAF21269.1"/>
    <property type="molecule type" value="Genomic_DNA"/>
</dbReference>
<protein>
    <recommendedName>
        <fullName evidence="5">Transketolase C-terminal domain-containing protein</fullName>
    </recommendedName>
</protein>
<dbReference type="GO" id="GO:0016114">
    <property type="term" value="P:terpenoid biosynthetic process"/>
    <property type="evidence" value="ECO:0007669"/>
    <property type="project" value="InterPro"/>
</dbReference>
<dbReference type="InterPro" id="IPR033248">
    <property type="entry name" value="Transketolase_C"/>
</dbReference>
<evidence type="ECO:0000256" key="1">
    <source>
        <dbReference type="ARBA" id="ARBA00001946"/>
    </source>
</evidence>
<accession>A0A268RM06</accession>
<dbReference type="SUPFAM" id="SSF52922">
    <property type="entry name" value="TK C-terminal domain-like"/>
    <property type="match status" value="1"/>
</dbReference>
<comment type="caution">
    <text evidence="6">The sequence shown here is derived from an EMBL/GenBank/DDBJ whole genome shotgun (WGS) entry which is preliminary data.</text>
</comment>
<evidence type="ECO:0000256" key="4">
    <source>
        <dbReference type="ARBA" id="ARBA00023052"/>
    </source>
</evidence>
<sequence length="94" mass="10598">FIKPIDVKMLHELFAANMPILTIEEAVLQGGFGSAILEYAHEHGFHHSEIDRMGIPDTFIEHGSVNELLEEIGMTVDDVVERMGKLARKKQKRA</sequence>
<keyword evidence="4" id="KW-0786">Thiamine pyrophosphate</keyword>
<comment type="cofactor">
    <cofactor evidence="1">
        <name>Mg(2+)</name>
        <dbReference type="ChEBI" id="CHEBI:18420"/>
    </cofactor>
</comment>
<reference evidence="6 7" key="1">
    <citation type="submission" date="2017-07" db="EMBL/GenBank/DDBJ databases">
        <title>Isolation and whole genome analysis of endospore-forming bacteria from heroin.</title>
        <authorList>
            <person name="Kalinowski J."/>
            <person name="Ahrens B."/>
            <person name="Al-Dilaimi A."/>
            <person name="Winkler A."/>
            <person name="Wibberg D."/>
            <person name="Schleenbecker U."/>
            <person name="Ruckert C."/>
            <person name="Wolfel R."/>
            <person name="Grass G."/>
        </authorList>
    </citation>
    <scope>NUCLEOTIDE SEQUENCE [LARGE SCALE GENOMIC DNA]</scope>
    <source>
        <strain evidence="6 7">7523-2</strain>
    </source>
</reference>
<dbReference type="GO" id="GO:0008661">
    <property type="term" value="F:1-deoxy-D-xylulose-5-phosphate synthase activity"/>
    <property type="evidence" value="ECO:0007669"/>
    <property type="project" value="InterPro"/>
</dbReference>
<dbReference type="Gene3D" id="3.40.50.920">
    <property type="match status" value="1"/>
</dbReference>
<evidence type="ECO:0000256" key="2">
    <source>
        <dbReference type="ARBA" id="ARBA00011738"/>
    </source>
</evidence>